<dbReference type="EMBL" id="CP071793">
    <property type="protein sequence ID" value="QTD53798.1"/>
    <property type="molecule type" value="Genomic_DNA"/>
</dbReference>
<dbReference type="InterPro" id="IPR011059">
    <property type="entry name" value="Metal-dep_hydrolase_composite"/>
</dbReference>
<proteinExistence type="inferred from homology"/>
<dbReference type="Gene3D" id="3.30.110.90">
    <property type="entry name" value="Amidohydrolase"/>
    <property type="match status" value="1"/>
</dbReference>
<dbReference type="Gene3D" id="3.40.50.10910">
    <property type="entry name" value="Amidohydrolase"/>
    <property type="match status" value="1"/>
</dbReference>
<dbReference type="Gene3D" id="2.120.10.30">
    <property type="entry name" value="TolB, C-terminal domain"/>
    <property type="match status" value="3"/>
</dbReference>
<evidence type="ECO:0000313" key="6">
    <source>
        <dbReference type="Proteomes" id="UP000663929"/>
    </source>
</evidence>
<dbReference type="InterPro" id="IPR006680">
    <property type="entry name" value="Amidohydro-rel"/>
</dbReference>
<evidence type="ECO:0000256" key="2">
    <source>
        <dbReference type="SAM" id="MobiDB-lite"/>
    </source>
</evidence>
<dbReference type="RefSeq" id="WP_237383898.1">
    <property type="nucleotide sequence ID" value="NZ_CP071793.1"/>
</dbReference>
<keyword evidence="3" id="KW-0472">Membrane</keyword>
<feature type="domain" description="Amidohydrolase-related" evidence="4">
    <location>
        <begin position="748"/>
        <end position="1081"/>
    </location>
</feature>
<reference evidence="5" key="1">
    <citation type="submission" date="2021-03" db="EMBL/GenBank/DDBJ databases">
        <title>Acanthopleuribacteraceae sp. M133.</title>
        <authorList>
            <person name="Wang G."/>
        </authorList>
    </citation>
    <scope>NUCLEOTIDE SEQUENCE</scope>
    <source>
        <strain evidence="5">M133</strain>
    </source>
</reference>
<dbReference type="AlphaFoldDB" id="A0A8A4TX72"/>
<dbReference type="InterPro" id="IPR032466">
    <property type="entry name" value="Metal_Hydrolase"/>
</dbReference>
<gene>
    <name evidence="5" type="ORF">J3U87_15215</name>
</gene>
<dbReference type="SUPFAM" id="SSF51556">
    <property type="entry name" value="Metallo-dependent hydrolases"/>
    <property type="match status" value="1"/>
</dbReference>
<keyword evidence="3" id="KW-1133">Transmembrane helix</keyword>
<dbReference type="Pfam" id="PF07676">
    <property type="entry name" value="PD40"/>
    <property type="match status" value="2"/>
</dbReference>
<evidence type="ECO:0000256" key="3">
    <source>
        <dbReference type="SAM" id="Phobius"/>
    </source>
</evidence>
<dbReference type="KEGG" id="scor:J3U87_15215"/>
<dbReference type="Pfam" id="PF01979">
    <property type="entry name" value="Amidohydro_1"/>
    <property type="match status" value="1"/>
</dbReference>
<feature type="transmembrane region" description="Helical" evidence="3">
    <location>
        <begin position="28"/>
        <end position="50"/>
    </location>
</feature>
<dbReference type="InterPro" id="IPR011659">
    <property type="entry name" value="WD40"/>
</dbReference>
<evidence type="ECO:0000256" key="1">
    <source>
        <dbReference type="ARBA" id="ARBA00009820"/>
    </source>
</evidence>
<sequence length="1128" mass="125146">MRTTYDPSVQAGADRAGRTDSQRRSFAVLPRLIGLLLVALSAAGGMSIAAEKTPAAKAEVAKKEEWKVAEPDLPTFQTEIDTREGTWMSVDVSPDGKRIVFDLLGDLFTMPIEGGEAVALTSGLAWDMQPRFSPDGRWIAYTSDAGGGDNIWIMDRDGKNPRKVTDESFRLINNPTWSPDSEFIAARKHFTAMRSLGSGEIWLYHRTGGKGLQLNEKPNDQKDLGEPAFSHDGRYIFFSQDTTPGPIFQYNKDPNPGIYSIKRLDRETGKIELFLQGPGGAVRPTPSPDGRYMAYVRRYHYKTALFLHDMKSGENRLLYDGLDRDLQETWAIHGVYPGIAWTPDARDLVFWAGGKIHRLRVEDGKRVEIPFHAKQSHTMVKALRYKTEVAPSEFDVHMMRWVTISPDEKRVVFQALGHLYVADLPNGEPRRLTNQNDHFEFYPSFSRDGAWIVYSTWHDQDLGSIRMVSAKGGVGQVISKEPGHYLEPVLAPDGSAVAYQKSVGGYLTSPLWSKEPGIYRQLLKDGQPEGDPKRISEDGSRPHFAKKGDRVFFTASADKGALLLCSVDMNGFERREHVRSEMGDELRVSPDGRWLAFTEHHNAHITAMVPTGKRYNISPNMKSMPITRVSKNAGTYLHWSGKSDKLFWSLGNQWFERDLKQAFAFLEGAPESLPEPTEKGRTIAFEAPYAQPDGVVALTGARIITMKGDQVIENGTLIIEGNRIKAVGPAGEVAIPKKAKVTDLAGKTIIPGLVDVHAHGPQGIDEIVPQQNWHNYAGLAFGVTTIHDPSNDTSTIFAAAEMAKAGMILAPRIFSTGAILYGAQYPTLTAKIESLDDAREHLKRMKAAGAISVKSYNQPRRNQRQQVLVAARETGMMVVPEGGSLFMHNMTQIADGHTGIEHALPLAKVYDDVVQFWSATDVQYTPTIGVGYGGIWGENFWYDTTDVFAHEHLRKYVPGHVLDARSRRRVKAPSEEYNHFRIAENCKVLADAGVRVNIGAHGQREGLAAHWEIWMMVQGGMTPHEALQVATVNGARYLGMDGDIGSLESGKLADLVVLDQNPLDDIRHTESLHMVMLNGRLYDADTMSEVGETAKPREPFFWERSGEALPSISSQVHSAHGCVCTAHQ</sequence>
<organism evidence="5 6">
    <name type="scientific">Sulfidibacter corallicola</name>
    <dbReference type="NCBI Taxonomy" id="2818388"/>
    <lineage>
        <taxon>Bacteria</taxon>
        <taxon>Pseudomonadati</taxon>
        <taxon>Acidobacteriota</taxon>
        <taxon>Holophagae</taxon>
        <taxon>Acanthopleuribacterales</taxon>
        <taxon>Acanthopleuribacteraceae</taxon>
        <taxon>Sulfidibacter</taxon>
    </lineage>
</organism>
<dbReference type="Gene3D" id="2.30.40.10">
    <property type="entry name" value="Urease, subunit C, domain 1"/>
    <property type="match status" value="1"/>
</dbReference>
<evidence type="ECO:0000313" key="5">
    <source>
        <dbReference type="EMBL" id="QTD53798.1"/>
    </source>
</evidence>
<dbReference type="GO" id="GO:0016810">
    <property type="term" value="F:hydrolase activity, acting on carbon-nitrogen (but not peptide) bonds"/>
    <property type="evidence" value="ECO:0007669"/>
    <property type="project" value="InterPro"/>
</dbReference>
<dbReference type="InterPro" id="IPR011042">
    <property type="entry name" value="6-blade_b-propeller_TolB-like"/>
</dbReference>
<dbReference type="SUPFAM" id="SSF69304">
    <property type="entry name" value="Tricorn protease N-terminal domain"/>
    <property type="match status" value="2"/>
</dbReference>
<dbReference type="PANTHER" id="PTHR36842:SF1">
    <property type="entry name" value="PROTEIN TOLB"/>
    <property type="match status" value="1"/>
</dbReference>
<dbReference type="Proteomes" id="UP000663929">
    <property type="component" value="Chromosome"/>
</dbReference>
<comment type="similarity">
    <text evidence="1">Belongs to the TolB family.</text>
</comment>
<keyword evidence="6" id="KW-1185">Reference proteome</keyword>
<dbReference type="SUPFAM" id="SSF51338">
    <property type="entry name" value="Composite domain of metallo-dependent hydrolases"/>
    <property type="match status" value="1"/>
</dbReference>
<dbReference type="PANTHER" id="PTHR36842">
    <property type="entry name" value="PROTEIN TOLB HOMOLOG"/>
    <property type="match status" value="1"/>
</dbReference>
<evidence type="ECO:0000259" key="4">
    <source>
        <dbReference type="Pfam" id="PF01979"/>
    </source>
</evidence>
<feature type="region of interest" description="Disordered" evidence="2">
    <location>
        <begin position="1"/>
        <end position="20"/>
    </location>
</feature>
<accession>A0A8A4TX72</accession>
<keyword evidence="3" id="KW-0812">Transmembrane</keyword>
<dbReference type="Gene3D" id="1.20.58.520">
    <property type="entry name" value="Amidohydrolase"/>
    <property type="match status" value="1"/>
</dbReference>
<name>A0A8A4TX72_SULCO</name>
<protein>
    <submittedName>
        <fullName evidence="5">PD40 domain-containing protein</fullName>
    </submittedName>
</protein>